<evidence type="ECO:0000313" key="8">
    <source>
        <dbReference type="EMBL" id="GAA3556870.1"/>
    </source>
</evidence>
<dbReference type="Gene3D" id="3.40.50.1010">
    <property type="entry name" value="5'-nuclease"/>
    <property type="match status" value="1"/>
</dbReference>
<dbReference type="InterPro" id="IPR044153">
    <property type="entry name" value="PIN_Pae0151-like"/>
</dbReference>
<comment type="caution">
    <text evidence="8">The sequence shown here is derived from an EMBL/GenBank/DDBJ whole genome shotgun (WGS) entry which is preliminary data.</text>
</comment>
<keyword evidence="5 6" id="KW-0460">Magnesium</keyword>
<evidence type="ECO:0000313" key="9">
    <source>
        <dbReference type="Proteomes" id="UP001500767"/>
    </source>
</evidence>
<accession>A0ABP6WX36</accession>
<evidence type="ECO:0000256" key="1">
    <source>
        <dbReference type="ARBA" id="ARBA00022649"/>
    </source>
</evidence>
<reference evidence="9" key="1">
    <citation type="journal article" date="2019" name="Int. J. Syst. Evol. Microbiol.">
        <title>The Global Catalogue of Microorganisms (GCM) 10K type strain sequencing project: providing services to taxonomists for standard genome sequencing and annotation.</title>
        <authorList>
            <consortium name="The Broad Institute Genomics Platform"/>
            <consortium name="The Broad Institute Genome Sequencing Center for Infectious Disease"/>
            <person name="Wu L."/>
            <person name="Ma J."/>
        </authorList>
    </citation>
    <scope>NUCLEOTIDE SEQUENCE [LARGE SCALE GENOMIC DNA]</scope>
    <source>
        <strain evidence="9">JCM 16540</strain>
    </source>
</reference>
<dbReference type="CDD" id="cd09873">
    <property type="entry name" value="PIN_Pae0151-like"/>
    <property type="match status" value="1"/>
</dbReference>
<proteinExistence type="inferred from homology"/>
<dbReference type="RefSeq" id="WP_204911957.1">
    <property type="nucleotide sequence ID" value="NZ_BAAAYR010000001.1"/>
</dbReference>
<feature type="domain" description="PIN" evidence="7">
    <location>
        <begin position="3"/>
        <end position="117"/>
    </location>
</feature>
<feature type="binding site" evidence="6">
    <location>
        <position position="91"/>
    </location>
    <ligand>
        <name>Mg(2+)</name>
        <dbReference type="ChEBI" id="CHEBI:18420"/>
    </ligand>
</feature>
<dbReference type="InterPro" id="IPR051619">
    <property type="entry name" value="TypeII_TA_RNase_PINc/VapC"/>
</dbReference>
<dbReference type="InterPro" id="IPR029060">
    <property type="entry name" value="PIN-like_dom_sf"/>
</dbReference>
<evidence type="ECO:0000256" key="4">
    <source>
        <dbReference type="ARBA" id="ARBA00022801"/>
    </source>
</evidence>
<evidence type="ECO:0000256" key="3">
    <source>
        <dbReference type="ARBA" id="ARBA00022723"/>
    </source>
</evidence>
<keyword evidence="3 6" id="KW-0479">Metal-binding</keyword>
<keyword evidence="2 6" id="KW-0540">Nuclease</keyword>
<dbReference type="Proteomes" id="UP001500767">
    <property type="component" value="Unassembled WGS sequence"/>
</dbReference>
<evidence type="ECO:0000259" key="7">
    <source>
        <dbReference type="Pfam" id="PF01850"/>
    </source>
</evidence>
<dbReference type="EMBL" id="BAAAYR010000001">
    <property type="protein sequence ID" value="GAA3556870.1"/>
    <property type="molecule type" value="Genomic_DNA"/>
</dbReference>
<dbReference type="Pfam" id="PF01850">
    <property type="entry name" value="PIN"/>
    <property type="match status" value="1"/>
</dbReference>
<dbReference type="HAMAP" id="MF_00265">
    <property type="entry name" value="VapC_Nob1"/>
    <property type="match status" value="1"/>
</dbReference>
<comment type="similarity">
    <text evidence="6">Belongs to the PINc/VapC protein family.</text>
</comment>
<comment type="cofactor">
    <cofactor evidence="6">
        <name>Mg(2+)</name>
        <dbReference type="ChEBI" id="CHEBI:18420"/>
    </cofactor>
</comment>
<protein>
    <recommendedName>
        <fullName evidence="6">Ribonuclease VapC</fullName>
        <shortName evidence="6">RNase VapC</shortName>
        <ecNumber evidence="6">3.1.-.-</ecNumber>
    </recommendedName>
    <alternativeName>
        <fullName evidence="6">Toxin VapC</fullName>
    </alternativeName>
</protein>
<dbReference type="InterPro" id="IPR002716">
    <property type="entry name" value="PIN_dom"/>
</dbReference>
<organism evidence="8 9">
    <name type="scientific">Microlunatus spumicola</name>
    <dbReference type="NCBI Taxonomy" id="81499"/>
    <lineage>
        <taxon>Bacteria</taxon>
        <taxon>Bacillati</taxon>
        <taxon>Actinomycetota</taxon>
        <taxon>Actinomycetes</taxon>
        <taxon>Propionibacteriales</taxon>
        <taxon>Propionibacteriaceae</taxon>
        <taxon>Microlunatus</taxon>
    </lineage>
</organism>
<dbReference type="SUPFAM" id="SSF88723">
    <property type="entry name" value="PIN domain-like"/>
    <property type="match status" value="1"/>
</dbReference>
<comment type="function">
    <text evidence="6">Toxic component of a toxin-antitoxin (TA) system. An RNase.</text>
</comment>
<evidence type="ECO:0000256" key="5">
    <source>
        <dbReference type="ARBA" id="ARBA00022842"/>
    </source>
</evidence>
<dbReference type="PANTHER" id="PTHR35901">
    <property type="entry name" value="RIBONUCLEASE VAPC3"/>
    <property type="match status" value="1"/>
</dbReference>
<gene>
    <name evidence="6" type="primary">vapC</name>
    <name evidence="8" type="ORF">GCM10022197_10060</name>
</gene>
<dbReference type="InterPro" id="IPR022907">
    <property type="entry name" value="VapC_family"/>
</dbReference>
<dbReference type="EC" id="3.1.-.-" evidence="6"/>
<name>A0ABP6WX36_9ACTN</name>
<keyword evidence="9" id="KW-1185">Reference proteome</keyword>
<keyword evidence="4 6" id="KW-0378">Hydrolase</keyword>
<keyword evidence="1 6" id="KW-1277">Toxin-antitoxin system</keyword>
<evidence type="ECO:0000256" key="6">
    <source>
        <dbReference type="HAMAP-Rule" id="MF_00265"/>
    </source>
</evidence>
<keyword evidence="6" id="KW-0800">Toxin</keyword>
<dbReference type="PANTHER" id="PTHR35901:SF1">
    <property type="entry name" value="EXONUCLEASE VAPC9"/>
    <property type="match status" value="1"/>
</dbReference>
<evidence type="ECO:0000256" key="2">
    <source>
        <dbReference type="ARBA" id="ARBA00022722"/>
    </source>
</evidence>
<comment type="caution">
    <text evidence="6">Lacks conserved residue(s) required for the propagation of feature annotation.</text>
</comment>
<sequence>MVVVHSSVLVGALLRHGQTRERLAEEELHAPHLLDSEVTSALRGLVLGNRLDAGTAGRALVGLQSASLTRHPAGPMTERVWGLRANLSAYDALYIALAERLGCPLLTADARIARAPGLRCPVDVLP</sequence>